<keyword evidence="11" id="KW-0479">Metal-binding</keyword>
<evidence type="ECO:0000256" key="7">
    <source>
        <dbReference type="ARBA" id="ARBA00023002"/>
    </source>
</evidence>
<evidence type="ECO:0000256" key="9">
    <source>
        <dbReference type="ARBA" id="ARBA00049861"/>
    </source>
</evidence>
<evidence type="ECO:0000313" key="13">
    <source>
        <dbReference type="EMBL" id="WXB94878.1"/>
    </source>
</evidence>
<keyword evidence="14" id="KW-1185">Reference proteome</keyword>
<comment type="pathway">
    <text evidence="3 11">Cofactor biosynthesis; riboflavin biosynthesis; 5-amino-6-(D-ribitylamino)uracil from GTP: step 3/4.</text>
</comment>
<accession>A0ABZ2NAX8</accession>
<dbReference type="GO" id="GO:0008835">
    <property type="term" value="F:diaminohydroxyphosphoribosylaminopyrimidine deaminase activity"/>
    <property type="evidence" value="ECO:0007669"/>
    <property type="project" value="UniProtKB-EC"/>
</dbReference>
<dbReference type="InterPro" id="IPR004794">
    <property type="entry name" value="Eubact_RibD"/>
</dbReference>
<proteinExistence type="inferred from homology"/>
<dbReference type="NCBIfam" id="TIGR00326">
    <property type="entry name" value="eubact_ribD"/>
    <property type="match status" value="1"/>
</dbReference>
<dbReference type="GO" id="GO:0008703">
    <property type="term" value="F:5-amino-6-(5-phosphoribosylamino)uracil reductase activity"/>
    <property type="evidence" value="ECO:0007669"/>
    <property type="project" value="UniProtKB-EC"/>
</dbReference>
<dbReference type="EC" id="3.5.4.26" evidence="11"/>
<evidence type="ECO:0000313" key="14">
    <source>
        <dbReference type="Proteomes" id="UP001387364"/>
    </source>
</evidence>
<keyword evidence="11" id="KW-0686">Riboflavin biosynthesis</keyword>
<dbReference type="PANTHER" id="PTHR38011">
    <property type="entry name" value="DIHYDROFOLATE REDUCTASE FAMILY PROTEIN (AFU_ORTHOLOGUE AFUA_8G06820)"/>
    <property type="match status" value="1"/>
</dbReference>
<dbReference type="NCBIfam" id="TIGR00227">
    <property type="entry name" value="ribD_Cterm"/>
    <property type="match status" value="1"/>
</dbReference>
<comment type="catalytic activity">
    <reaction evidence="9 11">
        <text>5-amino-6-(5-phospho-D-ribitylamino)uracil + NADP(+) = 5-amino-6-(5-phospho-D-ribosylamino)uracil + NADPH + H(+)</text>
        <dbReference type="Rhea" id="RHEA:17845"/>
        <dbReference type="ChEBI" id="CHEBI:15378"/>
        <dbReference type="ChEBI" id="CHEBI:57783"/>
        <dbReference type="ChEBI" id="CHEBI:58349"/>
        <dbReference type="ChEBI" id="CHEBI:58421"/>
        <dbReference type="ChEBI" id="CHEBI:58453"/>
        <dbReference type="EC" id="1.1.1.193"/>
    </reaction>
</comment>
<dbReference type="InterPro" id="IPR050765">
    <property type="entry name" value="Riboflavin_Biosynth_HTPR"/>
</dbReference>
<dbReference type="PROSITE" id="PS51747">
    <property type="entry name" value="CYT_DCMP_DEAMINASES_2"/>
    <property type="match status" value="1"/>
</dbReference>
<comment type="similarity">
    <text evidence="4 11">In the N-terminal section; belongs to the cytidine and deoxycytidylate deaminase family.</text>
</comment>
<comment type="pathway">
    <text evidence="2 11">Cofactor biosynthesis; riboflavin biosynthesis; 5-amino-6-(D-ribitylamino)uracil from GTP: step 2/4.</text>
</comment>
<evidence type="ECO:0000256" key="2">
    <source>
        <dbReference type="ARBA" id="ARBA00004882"/>
    </source>
</evidence>
<dbReference type="PIRSF" id="PIRSF006769">
    <property type="entry name" value="RibD"/>
    <property type="match status" value="1"/>
</dbReference>
<keyword evidence="7 11" id="KW-0560">Oxidoreductase</keyword>
<keyword evidence="6 11" id="KW-0521">NADP</keyword>
<keyword evidence="8" id="KW-0511">Multifunctional enzyme</keyword>
<evidence type="ECO:0000256" key="6">
    <source>
        <dbReference type="ARBA" id="ARBA00022857"/>
    </source>
</evidence>
<evidence type="ECO:0000259" key="12">
    <source>
        <dbReference type="PROSITE" id="PS51747"/>
    </source>
</evidence>
<evidence type="ECO:0000256" key="10">
    <source>
        <dbReference type="ARBA" id="ARBA00049886"/>
    </source>
</evidence>
<dbReference type="SUPFAM" id="SSF53597">
    <property type="entry name" value="Dihydrofolate reductase-like"/>
    <property type="match status" value="1"/>
</dbReference>
<dbReference type="InterPro" id="IPR024072">
    <property type="entry name" value="DHFR-like_dom_sf"/>
</dbReference>
<evidence type="ECO:0000256" key="8">
    <source>
        <dbReference type="ARBA" id="ARBA00023268"/>
    </source>
</evidence>
<reference evidence="13 14" key="1">
    <citation type="submission" date="2024-02" db="EMBL/GenBank/DDBJ databases">
        <title>Seven novel Bacillus-like species.</title>
        <authorList>
            <person name="Liu G."/>
        </authorList>
    </citation>
    <scope>NUCLEOTIDE SEQUENCE [LARGE SCALE GENOMIC DNA]</scope>
    <source>
        <strain evidence="13 14">FJAT-52991</strain>
    </source>
</reference>
<comment type="similarity">
    <text evidence="5 11">In the C-terminal section; belongs to the HTP reductase family.</text>
</comment>
<evidence type="ECO:0000256" key="11">
    <source>
        <dbReference type="PIRNR" id="PIRNR006769"/>
    </source>
</evidence>
<comment type="cofactor">
    <cofactor evidence="11">
        <name>Zn(2+)</name>
        <dbReference type="ChEBI" id="CHEBI:29105"/>
    </cofactor>
    <text evidence="11">Binds 1 zinc ion.</text>
</comment>
<dbReference type="InterPro" id="IPR011549">
    <property type="entry name" value="RibD_C"/>
</dbReference>
<dbReference type="RefSeq" id="WP_338754758.1">
    <property type="nucleotide sequence ID" value="NZ_CP147404.1"/>
</dbReference>
<dbReference type="SUPFAM" id="SSF53927">
    <property type="entry name" value="Cytidine deaminase-like"/>
    <property type="match status" value="1"/>
</dbReference>
<protein>
    <recommendedName>
        <fullName evidence="11">Riboflavin biosynthesis protein RibD</fullName>
    </recommendedName>
    <domain>
        <recommendedName>
            <fullName evidence="11">Diaminohydroxyphosphoribosylaminopyrimidine deaminase</fullName>
            <shortName evidence="11">DRAP deaminase</shortName>
            <ecNumber evidence="11">3.5.4.26</ecNumber>
        </recommendedName>
        <alternativeName>
            <fullName evidence="11">Riboflavin-specific deaminase</fullName>
        </alternativeName>
    </domain>
    <domain>
        <recommendedName>
            <fullName evidence="11">5-amino-6-(5-phosphoribosylamino)uracil reductase</fullName>
            <ecNumber evidence="11">1.1.1.193</ecNumber>
        </recommendedName>
        <alternativeName>
            <fullName evidence="11">HTP reductase</fullName>
        </alternativeName>
    </domain>
</protein>
<dbReference type="Proteomes" id="UP001387364">
    <property type="component" value="Chromosome"/>
</dbReference>
<evidence type="ECO:0000256" key="3">
    <source>
        <dbReference type="ARBA" id="ARBA00004910"/>
    </source>
</evidence>
<sequence>MLREHYMKIALSLAEGVRGQTSPNPPVGAVVVKDGRVIGMGAHMKAGEGHAEVHALAAAGEEARDADLYVTLEPCSHYGKTPPCADLTIAKGIKKVYIAVTDPNPAVAGRGIEKLRAAGIEVETGICEKEASDLLAPFFHFIQTKTPYVTMKTAITADGKTAAYTGHSRWITSEQAREDVHYIRHQQDAILVGINTILQDNPILTTRLPQGGKHPIRVVLDTHLRIPLTAHVITNKEAKTIIVCGQDASSQKEMELQEADVQVIRLQTRDIDIPLLLKKLGERNIMTLLVEGGSEVNASFMKAKAFQKFLIYIAPKLIGGKAAPTAIGGEGFALMDEAVPLTFEKVEFIGQDIKITALPKEGCETACSQEL</sequence>
<feature type="domain" description="CMP/dCMP-type deaminase" evidence="12">
    <location>
        <begin position="1"/>
        <end position="123"/>
    </location>
</feature>
<evidence type="ECO:0000256" key="1">
    <source>
        <dbReference type="ARBA" id="ARBA00002151"/>
    </source>
</evidence>
<dbReference type="EC" id="1.1.1.193" evidence="11"/>
<comment type="catalytic activity">
    <reaction evidence="10 11">
        <text>2,5-diamino-6-hydroxy-4-(5-phosphoribosylamino)-pyrimidine + H2O + H(+) = 5-amino-6-(5-phospho-D-ribosylamino)uracil + NH4(+)</text>
        <dbReference type="Rhea" id="RHEA:21868"/>
        <dbReference type="ChEBI" id="CHEBI:15377"/>
        <dbReference type="ChEBI" id="CHEBI:15378"/>
        <dbReference type="ChEBI" id="CHEBI:28938"/>
        <dbReference type="ChEBI" id="CHEBI:58453"/>
        <dbReference type="ChEBI" id="CHEBI:58614"/>
        <dbReference type="EC" id="3.5.4.26"/>
    </reaction>
</comment>
<evidence type="ECO:0000256" key="4">
    <source>
        <dbReference type="ARBA" id="ARBA00005259"/>
    </source>
</evidence>
<dbReference type="Pfam" id="PF01872">
    <property type="entry name" value="RibD_C"/>
    <property type="match status" value="1"/>
</dbReference>
<keyword evidence="11 13" id="KW-0378">Hydrolase</keyword>
<dbReference type="Pfam" id="PF00383">
    <property type="entry name" value="dCMP_cyt_deam_1"/>
    <property type="match status" value="1"/>
</dbReference>
<dbReference type="CDD" id="cd01284">
    <property type="entry name" value="Riboflavin_deaminase-reductase"/>
    <property type="match status" value="1"/>
</dbReference>
<evidence type="ECO:0000256" key="5">
    <source>
        <dbReference type="ARBA" id="ARBA00007417"/>
    </source>
</evidence>
<dbReference type="InterPro" id="IPR002125">
    <property type="entry name" value="CMP_dCMP_dom"/>
</dbReference>
<organism evidence="13 14">
    <name type="scientific">Bacillus kandeliae</name>
    <dbReference type="NCBI Taxonomy" id="3129297"/>
    <lineage>
        <taxon>Bacteria</taxon>
        <taxon>Bacillati</taxon>
        <taxon>Bacillota</taxon>
        <taxon>Bacilli</taxon>
        <taxon>Bacillales</taxon>
        <taxon>Bacillaceae</taxon>
        <taxon>Bacillus</taxon>
    </lineage>
</organism>
<dbReference type="PANTHER" id="PTHR38011:SF7">
    <property type="entry name" value="2,5-DIAMINO-6-RIBOSYLAMINO-4(3H)-PYRIMIDINONE 5'-PHOSPHATE REDUCTASE"/>
    <property type="match status" value="1"/>
</dbReference>
<dbReference type="InterPro" id="IPR002734">
    <property type="entry name" value="RibDG_C"/>
</dbReference>
<dbReference type="InterPro" id="IPR016193">
    <property type="entry name" value="Cytidine_deaminase-like"/>
</dbReference>
<gene>
    <name evidence="13" type="primary">ribD</name>
    <name evidence="13" type="ORF">WDJ61_09570</name>
</gene>
<dbReference type="Gene3D" id="3.40.140.10">
    <property type="entry name" value="Cytidine Deaminase, domain 2"/>
    <property type="match status" value="1"/>
</dbReference>
<dbReference type="EMBL" id="CP147404">
    <property type="protein sequence ID" value="WXB94878.1"/>
    <property type="molecule type" value="Genomic_DNA"/>
</dbReference>
<dbReference type="Gene3D" id="3.40.430.10">
    <property type="entry name" value="Dihydrofolate Reductase, subunit A"/>
    <property type="match status" value="1"/>
</dbReference>
<comment type="function">
    <text evidence="1 11">Converts 2,5-diamino-6-(ribosylamino)-4(3h)-pyrimidinone 5'-phosphate into 5-amino-6-(ribosylamino)-2,4(1h,3h)-pyrimidinedione 5'-phosphate.</text>
</comment>
<name>A0ABZ2NAX8_9BACI</name>
<keyword evidence="11" id="KW-0862">Zinc</keyword>